<dbReference type="Gene3D" id="1.20.200.10">
    <property type="entry name" value="Fumarase/aspartase (Central domain)"/>
    <property type="match status" value="1"/>
</dbReference>
<dbReference type="GO" id="GO:0052883">
    <property type="term" value="F:tyrosine ammonia-lyase activity"/>
    <property type="evidence" value="ECO:0007669"/>
    <property type="project" value="UniProtKB-EC"/>
</dbReference>
<sequence>MAEHDLNDVRPACGVANADVAAHADCTPIVVGARRLTIEEVVAIARRRASVALSDDPAWRARIERGAAFLRRQLAAGATVYGVNTGYGDACVVDVPMALVEALPLQLTRYHGCGMGAYLDDAQTLAVIAARLNSLAYGFSGVRTVLLERLAALINHRVLPRIPSEGSVGASGDLTPLSYVAAALAGERDVQYAGGLRAARDVWTELGVEPLTLAPKEGLALMNGTAVMTGLACLAVVRAEHLTRLAARLTALSTVALDGRAAHFDATLFEVKPHAGQAEAAAWIRADLAGRADTPGHRLQDRYSIRCAPHVIGVARDALGWVRRDVENELNSANDNPLVDPDNERILHGGNFYGGHIAFAMDALKVAVANLADLMDRQLALLVDVNFNNGLPRNLSGAAPERAAINHGFKAVQISSSAWTAEALKNTMPASVFSRSTEAHNQDKVSMGTIAARDCLRVLELTEQVAAAHTLATVQAVHLRLRIDSATPVPAPLRAFVDDVGARSPFVAEDRALEGELRALTARIAGCELLDRDDYREGANA</sequence>
<dbReference type="InterPro" id="IPR008948">
    <property type="entry name" value="L-Aspartase-like"/>
</dbReference>
<dbReference type="FunFam" id="1.20.200.10:FF:000012">
    <property type="entry name" value="Tyrosine ammonia-lyase"/>
    <property type="match status" value="1"/>
</dbReference>
<dbReference type="Proteomes" id="UP000179860">
    <property type="component" value="Chromosome 1"/>
</dbReference>
<evidence type="ECO:0000256" key="1">
    <source>
        <dbReference type="ARBA" id="ARBA00023239"/>
    </source>
</evidence>
<dbReference type="PROSITE" id="PS00488">
    <property type="entry name" value="PAL_HISTIDASE"/>
    <property type="match status" value="1"/>
</dbReference>
<dbReference type="KEGG" id="pspw:BJG93_00955"/>
<accession>A0A1I9YCT8</accession>
<organism evidence="4 5">
    <name type="scientific">Paraburkholderia sprentiae WSM5005</name>
    <dbReference type="NCBI Taxonomy" id="754502"/>
    <lineage>
        <taxon>Bacteria</taxon>
        <taxon>Pseudomonadati</taxon>
        <taxon>Pseudomonadota</taxon>
        <taxon>Betaproteobacteria</taxon>
        <taxon>Burkholderiales</taxon>
        <taxon>Burkholderiaceae</taxon>
        <taxon>Paraburkholderia</taxon>
    </lineage>
</organism>
<dbReference type="Pfam" id="PF00221">
    <property type="entry name" value="Lyase_aromatic"/>
    <property type="match status" value="1"/>
</dbReference>
<gene>
    <name evidence="4" type="ORF">BJG93_00955</name>
</gene>
<evidence type="ECO:0000256" key="3">
    <source>
        <dbReference type="ARBA" id="ARBA00066365"/>
    </source>
</evidence>
<proteinExistence type="predicted"/>
<dbReference type="InterPro" id="IPR022313">
    <property type="entry name" value="Phe/His_NH3-lyase_AS"/>
</dbReference>
<evidence type="ECO:0000313" key="5">
    <source>
        <dbReference type="Proteomes" id="UP000179860"/>
    </source>
</evidence>
<protein>
    <recommendedName>
        <fullName evidence="3">tyrosine ammonia-lyase</fullName>
        <ecNumber evidence="3">4.3.1.23</ecNumber>
    </recommendedName>
</protein>
<dbReference type="InterPro" id="IPR024083">
    <property type="entry name" value="Fumarase/histidase_N"/>
</dbReference>
<dbReference type="PANTHER" id="PTHR10362">
    <property type="entry name" value="HISTIDINE AMMONIA-LYASE"/>
    <property type="match status" value="1"/>
</dbReference>
<dbReference type="InterPro" id="IPR001106">
    <property type="entry name" value="Aromatic_Lyase"/>
</dbReference>
<reference evidence="4" key="1">
    <citation type="submission" date="2016-09" db="EMBL/GenBank/DDBJ databases">
        <title>The Complete Genome of Burkholderia sprentiae wsm5005.</title>
        <authorList>
            <person name="De Meyer S."/>
            <person name="Wang P."/>
            <person name="Terpolilli J."/>
        </authorList>
    </citation>
    <scope>NUCLEOTIDE SEQUENCE [LARGE SCALE GENOMIC DNA]</scope>
    <source>
        <strain evidence="4">WSM5005</strain>
    </source>
</reference>
<reference evidence="4" key="2">
    <citation type="submission" date="2021-06" db="EMBL/GenBank/DDBJ databases">
        <authorList>
            <person name="Rogers T.H."/>
            <person name="Ramsay J.P."/>
            <person name="Wang P."/>
            <person name="Terpolilli J."/>
        </authorList>
    </citation>
    <scope>NUCLEOTIDE SEQUENCE [LARGE SCALE GENOMIC DNA]</scope>
    <source>
        <strain evidence="4">WSM5005</strain>
    </source>
</reference>
<dbReference type="RefSeq" id="WP_027198479.1">
    <property type="nucleotide sequence ID" value="NZ_CP017561.2"/>
</dbReference>
<dbReference type="EC" id="4.3.1.23" evidence="3"/>
<comment type="catalytic activity">
    <reaction evidence="2">
        <text>L-tyrosine = (E)-4-coumarate + NH4(+)</text>
        <dbReference type="Rhea" id="RHEA:24906"/>
        <dbReference type="ChEBI" id="CHEBI:12876"/>
        <dbReference type="ChEBI" id="CHEBI:28938"/>
        <dbReference type="ChEBI" id="CHEBI:58315"/>
        <dbReference type="EC" id="4.3.1.23"/>
    </reaction>
</comment>
<keyword evidence="1" id="KW-0456">Lyase</keyword>
<dbReference type="SUPFAM" id="SSF48557">
    <property type="entry name" value="L-aspartase-like"/>
    <property type="match status" value="1"/>
</dbReference>
<dbReference type="STRING" id="754502.BJG93_00955"/>
<keyword evidence="5" id="KW-1185">Reference proteome</keyword>
<dbReference type="GO" id="GO:0044550">
    <property type="term" value="P:secondary metabolite biosynthetic process"/>
    <property type="evidence" value="ECO:0007669"/>
    <property type="project" value="UniProtKB-ARBA"/>
</dbReference>
<dbReference type="FunFam" id="1.10.275.10:FF:000005">
    <property type="entry name" value="Histidine ammonia-lyase"/>
    <property type="match status" value="1"/>
</dbReference>
<dbReference type="OrthoDB" id="9806955at2"/>
<evidence type="ECO:0000256" key="2">
    <source>
        <dbReference type="ARBA" id="ARBA00052500"/>
    </source>
</evidence>
<dbReference type="Gene3D" id="1.10.275.10">
    <property type="entry name" value="Fumarase/aspartase (N-terminal domain)"/>
    <property type="match status" value="1"/>
</dbReference>
<dbReference type="AlphaFoldDB" id="A0A1I9YCT8"/>
<dbReference type="CDD" id="cd00332">
    <property type="entry name" value="PAL-HAL"/>
    <property type="match status" value="1"/>
</dbReference>
<name>A0A1I9YCT8_9BURK</name>
<dbReference type="EMBL" id="CP017561">
    <property type="protein sequence ID" value="APA84121.1"/>
    <property type="molecule type" value="Genomic_DNA"/>
</dbReference>
<evidence type="ECO:0000313" key="4">
    <source>
        <dbReference type="EMBL" id="APA84121.1"/>
    </source>
</evidence>